<accession>A0A1S7DQV8</accession>
<gene>
    <name evidence="1" type="ORF">AB406_0547</name>
</gene>
<evidence type="ECO:0000313" key="1">
    <source>
        <dbReference type="EMBL" id="AQY21505.1"/>
    </source>
</evidence>
<organism evidence="1 2">
    <name type="scientific">Riemerella anatipestifer</name>
    <name type="common">Moraxella anatipestifer</name>
    <dbReference type="NCBI Taxonomy" id="34085"/>
    <lineage>
        <taxon>Bacteria</taxon>
        <taxon>Pseudomonadati</taxon>
        <taxon>Bacteroidota</taxon>
        <taxon>Flavobacteriia</taxon>
        <taxon>Flavobacteriales</taxon>
        <taxon>Weeksellaceae</taxon>
        <taxon>Riemerella</taxon>
    </lineage>
</organism>
<evidence type="ECO:0000313" key="2">
    <source>
        <dbReference type="Proteomes" id="UP000189883"/>
    </source>
</evidence>
<reference evidence="1 2" key="1">
    <citation type="submission" date="2015-06" db="EMBL/GenBank/DDBJ databases">
        <title>R. anatipestifer strain HXb2 is the most virulent strain so far, and the genome sequence would help us uncover the pathogenesis.</title>
        <authorList>
            <person name="Hu Q."/>
            <person name="Qi J."/>
            <person name="Bo H."/>
            <person name="Liu G."/>
            <person name="Tao M."/>
            <person name="Ding Y."/>
            <person name="Xue Y."/>
        </authorList>
    </citation>
    <scope>NUCLEOTIDE SEQUENCE [LARGE SCALE GENOMIC DNA]</scope>
    <source>
        <strain evidence="1 2">HXb2</strain>
    </source>
</reference>
<proteinExistence type="predicted"/>
<dbReference type="Proteomes" id="UP000189883">
    <property type="component" value="Chromosome"/>
</dbReference>
<sequence>MRKAYLTVVFIILPICVFSQNKELIKEKVLDSLNLSKESEQNWESYKKALQIYPLNKDFDGTVEGSYLKNKENILFKGHVKSRNELLKIKIESEDRQRKTSITLKEGLVEILRAAKYIFNFSNSKSVPYKEYVKRKSDNQWCFYNISNASKENLGINKEKNTGRCVSIDNDGAIYKIESFVSPKTSDEKDKDLVHNHNFTIEFERDNDSLVFSKFSCVVMNYINDNQIKFIINFKSK</sequence>
<name>A0A1S7DQV8_RIEAN</name>
<dbReference type="RefSeq" id="WP_079206765.1">
    <property type="nucleotide sequence ID" value="NZ_CP011859.1"/>
</dbReference>
<dbReference type="EMBL" id="CP011859">
    <property type="protein sequence ID" value="AQY21505.1"/>
    <property type="molecule type" value="Genomic_DNA"/>
</dbReference>
<protein>
    <submittedName>
        <fullName evidence="1">Uncharacterized protein</fullName>
    </submittedName>
</protein>
<dbReference type="AlphaFoldDB" id="A0A1S7DQV8"/>